<gene>
    <name evidence="1" type="ORF">Pla133_27860</name>
</gene>
<dbReference type="PROSITE" id="PS51257">
    <property type="entry name" value="PROKAR_LIPOPROTEIN"/>
    <property type="match status" value="1"/>
</dbReference>
<accession>A0A518BL61</accession>
<protein>
    <submittedName>
        <fullName evidence="1">Uncharacterized protein</fullName>
    </submittedName>
</protein>
<sequence length="127" mass="13650">MRGALALILAAATLAGCIGVGSEVPTEPHRGNVANLVQFHDAGVEWEVDAELISEGEAAQWTAESGAMLSTFNALEMISPYLGATFLPVVARVERYAVEQPGLSEADRLERTTYATIYRNGFEPKQP</sequence>
<organism evidence="1 2">
    <name type="scientific">Engelhardtia mirabilis</name>
    <dbReference type="NCBI Taxonomy" id="2528011"/>
    <lineage>
        <taxon>Bacteria</taxon>
        <taxon>Pseudomonadati</taxon>
        <taxon>Planctomycetota</taxon>
        <taxon>Planctomycetia</taxon>
        <taxon>Planctomycetia incertae sedis</taxon>
        <taxon>Engelhardtia</taxon>
    </lineage>
</organism>
<proteinExistence type="predicted"/>
<evidence type="ECO:0000313" key="1">
    <source>
        <dbReference type="EMBL" id="QDU67698.1"/>
    </source>
</evidence>
<evidence type="ECO:0000313" key="2">
    <source>
        <dbReference type="Proteomes" id="UP000316921"/>
    </source>
</evidence>
<dbReference type="AlphaFoldDB" id="A0A518BL61"/>
<name>A0A518BL61_9BACT</name>
<dbReference type="KEGG" id="pbap:Pla133_27860"/>
<dbReference type="Proteomes" id="UP000316921">
    <property type="component" value="Chromosome"/>
</dbReference>
<dbReference type="RefSeq" id="WP_145066070.1">
    <property type="nucleotide sequence ID" value="NZ_CP036287.1"/>
</dbReference>
<keyword evidence="2" id="KW-1185">Reference proteome</keyword>
<dbReference type="EMBL" id="CP036287">
    <property type="protein sequence ID" value="QDU67698.1"/>
    <property type="molecule type" value="Genomic_DNA"/>
</dbReference>
<reference evidence="1 2" key="1">
    <citation type="submission" date="2019-02" db="EMBL/GenBank/DDBJ databases">
        <title>Deep-cultivation of Planctomycetes and their phenomic and genomic characterization uncovers novel biology.</title>
        <authorList>
            <person name="Wiegand S."/>
            <person name="Jogler M."/>
            <person name="Boedeker C."/>
            <person name="Pinto D."/>
            <person name="Vollmers J."/>
            <person name="Rivas-Marin E."/>
            <person name="Kohn T."/>
            <person name="Peeters S.H."/>
            <person name="Heuer A."/>
            <person name="Rast P."/>
            <person name="Oberbeckmann S."/>
            <person name="Bunk B."/>
            <person name="Jeske O."/>
            <person name="Meyerdierks A."/>
            <person name="Storesund J.E."/>
            <person name="Kallscheuer N."/>
            <person name="Luecker S."/>
            <person name="Lage O.M."/>
            <person name="Pohl T."/>
            <person name="Merkel B.J."/>
            <person name="Hornburger P."/>
            <person name="Mueller R.-W."/>
            <person name="Bruemmer F."/>
            <person name="Labrenz M."/>
            <person name="Spormann A.M."/>
            <person name="Op den Camp H."/>
            <person name="Overmann J."/>
            <person name="Amann R."/>
            <person name="Jetten M.S.M."/>
            <person name="Mascher T."/>
            <person name="Medema M.H."/>
            <person name="Devos D.P."/>
            <person name="Kaster A.-K."/>
            <person name="Ovreas L."/>
            <person name="Rohde M."/>
            <person name="Galperin M.Y."/>
            <person name="Jogler C."/>
        </authorList>
    </citation>
    <scope>NUCLEOTIDE SEQUENCE [LARGE SCALE GENOMIC DNA]</scope>
    <source>
        <strain evidence="1 2">Pla133</strain>
    </source>
</reference>